<comment type="caution">
    <text evidence="2">The sequence shown here is derived from an EMBL/GenBank/DDBJ whole genome shotgun (WGS) entry which is preliminary data.</text>
</comment>
<dbReference type="EMBL" id="CM029042">
    <property type="protein sequence ID" value="KAG2620244.1"/>
    <property type="molecule type" value="Genomic_DNA"/>
</dbReference>
<organism evidence="2 3">
    <name type="scientific">Panicum virgatum</name>
    <name type="common">Blackwell switchgrass</name>
    <dbReference type="NCBI Taxonomy" id="38727"/>
    <lineage>
        <taxon>Eukaryota</taxon>
        <taxon>Viridiplantae</taxon>
        <taxon>Streptophyta</taxon>
        <taxon>Embryophyta</taxon>
        <taxon>Tracheophyta</taxon>
        <taxon>Spermatophyta</taxon>
        <taxon>Magnoliopsida</taxon>
        <taxon>Liliopsida</taxon>
        <taxon>Poales</taxon>
        <taxon>Poaceae</taxon>
        <taxon>PACMAD clade</taxon>
        <taxon>Panicoideae</taxon>
        <taxon>Panicodae</taxon>
        <taxon>Paniceae</taxon>
        <taxon>Panicinae</taxon>
        <taxon>Panicum</taxon>
        <taxon>Panicum sect. Hiantes</taxon>
    </lineage>
</organism>
<evidence type="ECO:0000313" key="2">
    <source>
        <dbReference type="EMBL" id="KAG2620244.1"/>
    </source>
</evidence>
<sequence length="192" mass="21076">MHVRSHGAALPSWPPRPSICKSAPRRSRPRRHLHLRLQHAGDDLAVVLIFLVTCTTPAITSIPPSSSRPRPPVIYKEPESATAPAPNRGQEASQGSEEKPWRPCSSPEMRQGVTWSIYDQLLRRPPSSRCTSHMVPHPAERRPHHHRQLLRLARQRSGDPIIIDGYFGLLASGAVTPPSSTATSACSPSAPV</sequence>
<evidence type="ECO:0000256" key="1">
    <source>
        <dbReference type="SAM" id="MobiDB-lite"/>
    </source>
</evidence>
<accession>A0A8T0UHK6</accession>
<protein>
    <submittedName>
        <fullName evidence="2">Uncharacterized protein</fullName>
    </submittedName>
</protein>
<proteinExistence type="predicted"/>
<keyword evidence="3" id="KW-1185">Reference proteome</keyword>
<feature type="region of interest" description="Disordered" evidence="1">
    <location>
        <begin position="60"/>
        <end position="108"/>
    </location>
</feature>
<reference evidence="2" key="1">
    <citation type="submission" date="2020-05" db="EMBL/GenBank/DDBJ databases">
        <title>WGS assembly of Panicum virgatum.</title>
        <authorList>
            <person name="Lovell J.T."/>
            <person name="Jenkins J."/>
            <person name="Shu S."/>
            <person name="Juenger T.E."/>
            <person name="Schmutz J."/>
        </authorList>
    </citation>
    <scope>NUCLEOTIDE SEQUENCE</scope>
    <source>
        <strain evidence="2">AP13</strain>
    </source>
</reference>
<dbReference type="AlphaFoldDB" id="A0A8T0UHK6"/>
<name>A0A8T0UHK6_PANVG</name>
<gene>
    <name evidence="2" type="ORF">PVAP13_3NG163201</name>
</gene>
<feature type="region of interest" description="Disordered" evidence="1">
    <location>
        <begin position="1"/>
        <end position="27"/>
    </location>
</feature>
<evidence type="ECO:0000313" key="3">
    <source>
        <dbReference type="Proteomes" id="UP000823388"/>
    </source>
</evidence>
<feature type="region of interest" description="Disordered" evidence="1">
    <location>
        <begin position="126"/>
        <end position="145"/>
    </location>
</feature>
<dbReference type="Proteomes" id="UP000823388">
    <property type="component" value="Chromosome 3N"/>
</dbReference>